<dbReference type="EMBL" id="BAFO02000034">
    <property type="protein sequence ID" value="GAD86952.1"/>
    <property type="molecule type" value="Genomic_DNA"/>
</dbReference>
<accession>U5EA19</accession>
<dbReference type="eggNOG" id="ENOG50348I1">
    <property type="taxonomic scope" value="Bacteria"/>
</dbReference>
<organism evidence="1 2">
    <name type="scientific">Nocardia asteroides NBRC 15531</name>
    <dbReference type="NCBI Taxonomy" id="1110697"/>
    <lineage>
        <taxon>Bacteria</taxon>
        <taxon>Bacillati</taxon>
        <taxon>Actinomycetota</taxon>
        <taxon>Actinomycetes</taxon>
        <taxon>Mycobacteriales</taxon>
        <taxon>Nocardiaceae</taxon>
        <taxon>Nocardia</taxon>
    </lineage>
</organism>
<protein>
    <submittedName>
        <fullName evidence="1">Uncharacterized protein</fullName>
    </submittedName>
</protein>
<dbReference type="Proteomes" id="UP000017048">
    <property type="component" value="Unassembled WGS sequence"/>
</dbReference>
<dbReference type="AlphaFoldDB" id="U5EA19"/>
<comment type="caution">
    <text evidence="1">The sequence shown here is derived from an EMBL/GenBank/DDBJ whole genome shotgun (WGS) entry which is preliminary data.</text>
</comment>
<name>U5EA19_NOCAS</name>
<dbReference type="STRING" id="1824.SAMN05444423_10422"/>
<sequence length="317" mass="34152">MVGFDTSFHAVDIRLIESRIIPFVAGFGADHDLDDLVARAVEQRKVRFRAKAWALGAYAAAGHDSGFDAQLYVWGRPYFITADAAADVAEAVVRYTNCAPETVDALAVEQLRALDPRLAAHTQPDADGSLPDDHGLTTLLSWKIRLLRDAMVALRTGRGEVTHPSGDTQDAGEVLANNLQFAVVEFAAALLPGWMDRGPCWPTLLAGEAGLGRPPGFTDNEPLLGLLGAQMPEFPWPIRDTIEENYEVGGFVPAMDVAAARQWLTDHAAHLTAEADGGDRLTTTLRKCDEALALAQRIGGGFAEATEIYSGFEGELN</sequence>
<evidence type="ECO:0000313" key="2">
    <source>
        <dbReference type="Proteomes" id="UP000017048"/>
    </source>
</evidence>
<gene>
    <name evidence="1" type="ORF">NCAST_34_00790</name>
</gene>
<keyword evidence="2" id="KW-1185">Reference proteome</keyword>
<reference evidence="1 2" key="1">
    <citation type="journal article" date="2014" name="BMC Genomics">
        <title>Genome based analysis of type-I polyketide synthase and nonribosomal peptide synthetase gene clusters in seven strains of five representative Nocardia species.</title>
        <authorList>
            <person name="Komaki H."/>
            <person name="Ichikawa N."/>
            <person name="Hosoyama A."/>
            <person name="Takahashi-Nakaguchi A."/>
            <person name="Matsuzawa T."/>
            <person name="Suzuki K."/>
            <person name="Fujita N."/>
            <person name="Gonoi T."/>
        </authorList>
    </citation>
    <scope>NUCLEOTIDE SEQUENCE [LARGE SCALE GENOMIC DNA]</scope>
    <source>
        <strain evidence="1 2">NBRC 15531</strain>
    </source>
</reference>
<evidence type="ECO:0000313" key="1">
    <source>
        <dbReference type="EMBL" id="GAD86952.1"/>
    </source>
</evidence>
<proteinExistence type="predicted"/>